<organism evidence="4">
    <name type="scientific">marine metagenome</name>
    <dbReference type="NCBI Taxonomy" id="408172"/>
    <lineage>
        <taxon>unclassified sequences</taxon>
        <taxon>metagenomes</taxon>
        <taxon>ecological metagenomes</taxon>
    </lineage>
</organism>
<dbReference type="InterPro" id="IPR003760">
    <property type="entry name" value="PnrA-like"/>
</dbReference>
<dbReference type="EMBL" id="UINC01002264">
    <property type="protein sequence ID" value="SUZ94764.1"/>
    <property type="molecule type" value="Genomic_DNA"/>
</dbReference>
<dbReference type="Gene3D" id="3.40.50.2300">
    <property type="match status" value="2"/>
</dbReference>
<feature type="domain" description="ABC transporter substrate-binding protein PnrA-like" evidence="3">
    <location>
        <begin position="92"/>
        <end position="365"/>
    </location>
</feature>
<gene>
    <name evidence="4" type="ORF">METZ01_LOCUS47618</name>
</gene>
<evidence type="ECO:0000313" key="4">
    <source>
        <dbReference type="EMBL" id="SUZ94764.1"/>
    </source>
</evidence>
<sequence length="421" mass="44426">MLMAIVALAACGSDDPTAAPQPTTAPQPTASSSGGSSAPTTVTATNPSTADLHGGSTEVFLKGFADAVAGSEFRSTSEFAAAAKPLPAGEKLKVGFIFVGSQKDLGYNQAAAEGSQYLEKAFDDIEVLRSENIPETADVQAVEEQMIRDGAKIIFATSYGYSGPTKEIIEKHPDVMFLHMGDVEAFENYASFFGNIWQLEYAAGQVAGATSETGKLGFIAAFPIPQTLLNVNAFHLGAQSVNPDVETTFVLTSSWCDPAKQATAVQAMVDAGVDVLTQHQDCTKTIVEAAERAGIFVSGYHQDASPAAPNAWLTGAAWNWGPVYSEIVAEIRKGTYKSSVMFQGLDAGWVQLSPFGDFLPDDVKQRALDTVEKLRTGSFQPFTGPITDQDGVVQIAAGVVPTDADLQSTGYLLQGITGRTN</sequence>
<reference evidence="4" key="1">
    <citation type="submission" date="2018-05" db="EMBL/GenBank/DDBJ databases">
        <authorList>
            <person name="Lanie J.A."/>
            <person name="Ng W.-L."/>
            <person name="Kazmierczak K.M."/>
            <person name="Andrzejewski T.M."/>
            <person name="Davidsen T.M."/>
            <person name="Wayne K.J."/>
            <person name="Tettelin H."/>
            <person name="Glass J.I."/>
            <person name="Rusch D."/>
            <person name="Podicherti R."/>
            <person name="Tsui H.-C.T."/>
            <person name="Winkler M.E."/>
        </authorList>
    </citation>
    <scope>NUCLEOTIDE SEQUENCE</scope>
</reference>
<dbReference type="GO" id="GO:0005886">
    <property type="term" value="C:plasma membrane"/>
    <property type="evidence" value="ECO:0007669"/>
    <property type="project" value="InterPro"/>
</dbReference>
<dbReference type="AlphaFoldDB" id="A0A381RU70"/>
<dbReference type="PANTHER" id="PTHR43208">
    <property type="entry name" value="ABC TRANSPORTER SUBSTRATE-BINDING PROTEIN"/>
    <property type="match status" value="1"/>
</dbReference>
<dbReference type="InterPro" id="IPR052910">
    <property type="entry name" value="ABC-Purine-Binding"/>
</dbReference>
<feature type="region of interest" description="Disordered" evidence="2">
    <location>
        <begin position="14"/>
        <end position="51"/>
    </location>
</feature>
<protein>
    <recommendedName>
        <fullName evidence="3">ABC transporter substrate-binding protein PnrA-like domain-containing protein</fullName>
    </recommendedName>
</protein>
<feature type="compositionally biased region" description="Low complexity" evidence="2">
    <location>
        <begin position="14"/>
        <end position="45"/>
    </location>
</feature>
<evidence type="ECO:0000256" key="2">
    <source>
        <dbReference type="SAM" id="MobiDB-lite"/>
    </source>
</evidence>
<dbReference type="Pfam" id="PF02608">
    <property type="entry name" value="Bmp"/>
    <property type="match status" value="1"/>
</dbReference>
<evidence type="ECO:0000259" key="3">
    <source>
        <dbReference type="Pfam" id="PF02608"/>
    </source>
</evidence>
<name>A0A381RU70_9ZZZZ</name>
<dbReference type="PANTHER" id="PTHR43208:SF1">
    <property type="entry name" value="ABC TRANSPORTER SUBSTRATE-BINDING PROTEIN"/>
    <property type="match status" value="1"/>
</dbReference>
<dbReference type="SUPFAM" id="SSF53822">
    <property type="entry name" value="Periplasmic binding protein-like I"/>
    <property type="match status" value="1"/>
</dbReference>
<dbReference type="CDD" id="cd19963">
    <property type="entry name" value="PBP1_BMP-like"/>
    <property type="match status" value="1"/>
</dbReference>
<proteinExistence type="predicted"/>
<accession>A0A381RU70</accession>
<dbReference type="InterPro" id="IPR028082">
    <property type="entry name" value="Peripla_BP_I"/>
</dbReference>
<evidence type="ECO:0000256" key="1">
    <source>
        <dbReference type="ARBA" id="ARBA00022729"/>
    </source>
</evidence>
<keyword evidence="1" id="KW-0732">Signal</keyword>